<protein>
    <submittedName>
        <fullName evidence="1">Uncharacterized protein</fullName>
    </submittedName>
</protein>
<dbReference type="EMBL" id="UINC01000946">
    <property type="protein sequence ID" value="SUZ64924.1"/>
    <property type="molecule type" value="Genomic_DNA"/>
</dbReference>
<accession>A0A381PE76</accession>
<sequence length="44" mass="4771">MPATMINPRLPSLLNSKMPWDLLPAYGERSIGLAGPTHIWPVGA</sequence>
<dbReference type="AlphaFoldDB" id="A0A381PE76"/>
<name>A0A381PE76_9ZZZZ</name>
<proteinExistence type="predicted"/>
<organism evidence="1">
    <name type="scientific">marine metagenome</name>
    <dbReference type="NCBI Taxonomy" id="408172"/>
    <lineage>
        <taxon>unclassified sequences</taxon>
        <taxon>metagenomes</taxon>
        <taxon>ecological metagenomes</taxon>
    </lineage>
</organism>
<reference evidence="1" key="1">
    <citation type="submission" date="2018-05" db="EMBL/GenBank/DDBJ databases">
        <authorList>
            <person name="Lanie J.A."/>
            <person name="Ng W.-L."/>
            <person name="Kazmierczak K.M."/>
            <person name="Andrzejewski T.M."/>
            <person name="Davidsen T.M."/>
            <person name="Wayne K.J."/>
            <person name="Tettelin H."/>
            <person name="Glass J.I."/>
            <person name="Rusch D."/>
            <person name="Podicherti R."/>
            <person name="Tsui H.-C.T."/>
            <person name="Winkler M.E."/>
        </authorList>
    </citation>
    <scope>NUCLEOTIDE SEQUENCE</scope>
</reference>
<evidence type="ECO:0000313" key="1">
    <source>
        <dbReference type="EMBL" id="SUZ64924.1"/>
    </source>
</evidence>
<gene>
    <name evidence="1" type="ORF">METZ01_LOCUS17778</name>
</gene>